<dbReference type="OrthoDB" id="799457at2"/>
<gene>
    <name evidence="1" type="ORF">B0I27_102184</name>
</gene>
<comment type="caution">
    <text evidence="1">The sequence shown here is derived from an EMBL/GenBank/DDBJ whole genome shotgun (WGS) entry which is preliminary data.</text>
</comment>
<proteinExistence type="predicted"/>
<dbReference type="AlphaFoldDB" id="A0A2T0U974"/>
<dbReference type="EMBL" id="PVTH01000002">
    <property type="protein sequence ID" value="PRY54418.1"/>
    <property type="molecule type" value="Genomic_DNA"/>
</dbReference>
<reference evidence="1 2" key="1">
    <citation type="submission" date="2018-03" db="EMBL/GenBank/DDBJ databases">
        <title>Genomic Encyclopedia of Type Strains, Phase III (KMG-III): the genomes of soil and plant-associated and newly described type strains.</title>
        <authorList>
            <person name="Whitman W."/>
        </authorList>
    </citation>
    <scope>NUCLEOTIDE SEQUENCE [LARGE SCALE GENOMIC DNA]</scope>
    <source>
        <strain evidence="1 2">CGMCC 1.9313</strain>
    </source>
</reference>
<evidence type="ECO:0000313" key="2">
    <source>
        <dbReference type="Proteomes" id="UP000238034"/>
    </source>
</evidence>
<sequence>MKNVIIWSVIAGAASAAIIALMYKREEADQLLHSAKGLGNRLVQYGNKLKDRFLHHVKGPNGEDVYIDMYDRQFYENEEGKRVYLAD</sequence>
<dbReference type="Proteomes" id="UP000238034">
    <property type="component" value="Unassembled WGS sequence"/>
</dbReference>
<organism evidence="1 2">
    <name type="scientific">Arcticibacter pallidicorallinus</name>
    <dbReference type="NCBI Taxonomy" id="1259464"/>
    <lineage>
        <taxon>Bacteria</taxon>
        <taxon>Pseudomonadati</taxon>
        <taxon>Bacteroidota</taxon>
        <taxon>Sphingobacteriia</taxon>
        <taxon>Sphingobacteriales</taxon>
        <taxon>Sphingobacteriaceae</taxon>
        <taxon>Arcticibacter</taxon>
    </lineage>
</organism>
<evidence type="ECO:0000313" key="1">
    <source>
        <dbReference type="EMBL" id="PRY54418.1"/>
    </source>
</evidence>
<keyword evidence="2" id="KW-1185">Reference proteome</keyword>
<protein>
    <submittedName>
        <fullName evidence="1">Uncharacterized protein</fullName>
    </submittedName>
</protein>
<accession>A0A2T0U974</accession>
<dbReference type="RefSeq" id="WP_106291599.1">
    <property type="nucleotide sequence ID" value="NZ_PVTH01000002.1"/>
</dbReference>
<name>A0A2T0U974_9SPHI</name>